<dbReference type="GO" id="GO:0051968">
    <property type="term" value="P:positive regulation of synaptic transmission, glutamatergic"/>
    <property type="evidence" value="ECO:0007669"/>
    <property type="project" value="TreeGrafter"/>
</dbReference>
<gene>
    <name evidence="2" type="ORF">WR25_03697</name>
</gene>
<dbReference type="STRING" id="2018661.A0A2A2LP71"/>
<evidence type="ECO:0000256" key="1">
    <source>
        <dbReference type="SAM" id="Phobius"/>
    </source>
</evidence>
<dbReference type="OrthoDB" id="5917530at2759"/>
<accession>A0A2A2LP71</accession>
<keyword evidence="1" id="KW-0472">Membrane</keyword>
<dbReference type="GO" id="GO:0098943">
    <property type="term" value="P:neurotransmitter receptor transport, postsynaptic endosome to lysosome"/>
    <property type="evidence" value="ECO:0007669"/>
    <property type="project" value="TreeGrafter"/>
</dbReference>
<dbReference type="Proteomes" id="UP000218231">
    <property type="component" value="Unassembled WGS sequence"/>
</dbReference>
<keyword evidence="3" id="KW-1185">Reference proteome</keyword>
<feature type="transmembrane region" description="Helical" evidence="1">
    <location>
        <begin position="265"/>
        <end position="287"/>
    </location>
</feature>
<name>A0A2A2LP71_9BILA</name>
<organism evidence="2 3">
    <name type="scientific">Diploscapter pachys</name>
    <dbReference type="NCBI Taxonomy" id="2018661"/>
    <lineage>
        <taxon>Eukaryota</taxon>
        <taxon>Metazoa</taxon>
        <taxon>Ecdysozoa</taxon>
        <taxon>Nematoda</taxon>
        <taxon>Chromadorea</taxon>
        <taxon>Rhabditida</taxon>
        <taxon>Rhabditina</taxon>
        <taxon>Rhabditomorpha</taxon>
        <taxon>Rhabditoidea</taxon>
        <taxon>Rhabditidae</taxon>
        <taxon>Diploscapter</taxon>
    </lineage>
</organism>
<comment type="caution">
    <text evidence="2">The sequence shown here is derived from an EMBL/GenBank/DDBJ whole genome shotgun (WGS) entry which is preliminary data.</text>
</comment>
<feature type="transmembrane region" description="Helical" evidence="1">
    <location>
        <begin position="211"/>
        <end position="235"/>
    </location>
</feature>
<dbReference type="GO" id="GO:0019226">
    <property type="term" value="P:transmission of nerve impulse"/>
    <property type="evidence" value="ECO:0007669"/>
    <property type="project" value="TreeGrafter"/>
</dbReference>
<dbReference type="GO" id="GO:0098970">
    <property type="term" value="P:postsynaptic neurotransmitter receptor diffusion trapping"/>
    <property type="evidence" value="ECO:0007669"/>
    <property type="project" value="TreeGrafter"/>
</dbReference>
<proteinExistence type="predicted"/>
<reference evidence="2 3" key="1">
    <citation type="journal article" date="2017" name="Curr. Biol.">
        <title>Genome architecture and evolution of a unichromosomal asexual nematode.</title>
        <authorList>
            <person name="Fradin H."/>
            <person name="Zegar C."/>
            <person name="Gutwein M."/>
            <person name="Lucas J."/>
            <person name="Kovtun M."/>
            <person name="Corcoran D."/>
            <person name="Baugh L.R."/>
            <person name="Kiontke K."/>
            <person name="Gunsalus K."/>
            <person name="Fitch D.H."/>
            <person name="Piano F."/>
        </authorList>
    </citation>
    <scope>NUCLEOTIDE SEQUENCE [LARGE SCALE GENOMIC DNA]</scope>
    <source>
        <strain evidence="2">PF1309</strain>
    </source>
</reference>
<dbReference type="GO" id="GO:0005245">
    <property type="term" value="F:voltage-gated calcium channel activity"/>
    <property type="evidence" value="ECO:0007669"/>
    <property type="project" value="TreeGrafter"/>
</dbReference>
<dbReference type="InterPro" id="IPR051072">
    <property type="entry name" value="CACNG_subunit"/>
</dbReference>
<protein>
    <submittedName>
        <fullName evidence="2">Uncharacterized protein</fullName>
    </submittedName>
</protein>
<keyword evidence="1" id="KW-1133">Transmembrane helix</keyword>
<feature type="transmembrane region" description="Helical" evidence="1">
    <location>
        <begin position="185"/>
        <end position="204"/>
    </location>
</feature>
<sequence>MKEMGLGPGGGLGTIVEESGLGLGQSHSEFIDEEEEFGLQLPPPAHFKQPHNMRLSEKIQRCIIQTRCTDNLLFTCSVLVGICVALLQTLPLFMNNWVFLTEPRPINKKNDNGEPLEDAFHYNAGYFQLCRHHINNHSGILYTDEEVAPSEAAYRCHFIPFFSGEDLTDFSVASLAVITRLGIPALLQSFGSCVCVTSFMLGVIGHLNKTYYSLVSSIGYILGSIIVCTAVLMVVCVVDDELAPRMKPNSAGEPSQFSYYYGPPFFSSSLSFIPVQICACIQAFLYFRRFPSVAEKLKFVPGLEAKLRAAQLDKEFGIPPLDSWRRNSLVSYLPLPFYNFPSRRNSRRSSQASFSNPAILY</sequence>
<dbReference type="PANTHER" id="PTHR12107">
    <property type="entry name" value="VOLTAGE-DEPENDENT CALCIUM CHANNEL GAMMA SUBUNIT"/>
    <property type="match status" value="1"/>
</dbReference>
<dbReference type="GO" id="GO:0032281">
    <property type="term" value="C:AMPA glutamate receptor complex"/>
    <property type="evidence" value="ECO:0007669"/>
    <property type="project" value="TreeGrafter"/>
</dbReference>
<dbReference type="GO" id="GO:0099590">
    <property type="term" value="P:neurotransmitter receptor internalization"/>
    <property type="evidence" value="ECO:0007669"/>
    <property type="project" value="TreeGrafter"/>
</dbReference>
<dbReference type="GO" id="GO:0016247">
    <property type="term" value="F:channel regulator activity"/>
    <property type="evidence" value="ECO:0007669"/>
    <property type="project" value="TreeGrafter"/>
</dbReference>
<dbReference type="GO" id="GO:0098839">
    <property type="term" value="C:postsynaptic density membrane"/>
    <property type="evidence" value="ECO:0007669"/>
    <property type="project" value="TreeGrafter"/>
</dbReference>
<dbReference type="EMBL" id="LIAE01006538">
    <property type="protein sequence ID" value="PAV87920.1"/>
    <property type="molecule type" value="Genomic_DNA"/>
</dbReference>
<keyword evidence="1" id="KW-0812">Transmembrane</keyword>
<dbReference type="AlphaFoldDB" id="A0A2A2LP71"/>
<evidence type="ECO:0000313" key="3">
    <source>
        <dbReference type="Proteomes" id="UP000218231"/>
    </source>
</evidence>
<feature type="transmembrane region" description="Helical" evidence="1">
    <location>
        <begin position="71"/>
        <end position="94"/>
    </location>
</feature>
<evidence type="ECO:0000313" key="2">
    <source>
        <dbReference type="EMBL" id="PAV87920.1"/>
    </source>
</evidence>
<dbReference type="Gene3D" id="1.20.140.150">
    <property type="match status" value="1"/>
</dbReference>
<dbReference type="PANTHER" id="PTHR12107:SF6">
    <property type="entry name" value="STARGAZIN (MAMMALIAN CALCIUM CHANNEL) HOMOLOG"/>
    <property type="match status" value="1"/>
</dbReference>